<evidence type="ECO:0000313" key="3">
    <source>
        <dbReference type="Proteomes" id="UP000756921"/>
    </source>
</evidence>
<protein>
    <recommendedName>
        <fullName evidence="4">BTB domain-containing protein</fullName>
    </recommendedName>
</protein>
<dbReference type="EMBL" id="WJXW01000012">
    <property type="protein sequence ID" value="KAF9731457.1"/>
    <property type="molecule type" value="Genomic_DNA"/>
</dbReference>
<sequence>MLTYVNISSTFITVDIGAPHLSLPHHDIFLVPRADLTRSSLYLRARLAYPHTTAIELPEINAPLFASYLDHLEAGYVQESSFHRLALLFALAAQLQDADFSRAVLRGIIGLAQQTSSYPGLGVINIIYGASERGSGARKLLTDFYVYGVGREWLNRFERGEEKADQDYIDQVLVALATKPMGQKELPWVKDAKAYLGEGDGDEDGEDDTMSSKLSDDEDENKEDDGFDEANEMDLGTDDQSPTTPLPLSICRPPTPGLTTTPPDRTRS</sequence>
<dbReference type="OrthoDB" id="10501913at2759"/>
<accession>A0A9P6G9M7</accession>
<reference evidence="2" key="1">
    <citation type="journal article" date="2020" name="Mol. Plant Microbe Interact.">
        <title>Genome Sequence of the Biocontrol Agent Coniothyrium minitans strain Conio (IMI 134523).</title>
        <authorList>
            <person name="Patel D."/>
            <person name="Shittu T.A."/>
            <person name="Baroncelli R."/>
            <person name="Muthumeenakshi S."/>
            <person name="Osborne T.H."/>
            <person name="Janganan T.K."/>
            <person name="Sreenivasaprasad S."/>
        </authorList>
    </citation>
    <scope>NUCLEOTIDE SEQUENCE</scope>
    <source>
        <strain evidence="2">Conio</strain>
    </source>
</reference>
<organism evidence="2 3">
    <name type="scientific">Paraphaeosphaeria minitans</name>
    <dbReference type="NCBI Taxonomy" id="565426"/>
    <lineage>
        <taxon>Eukaryota</taxon>
        <taxon>Fungi</taxon>
        <taxon>Dikarya</taxon>
        <taxon>Ascomycota</taxon>
        <taxon>Pezizomycotina</taxon>
        <taxon>Dothideomycetes</taxon>
        <taxon>Pleosporomycetidae</taxon>
        <taxon>Pleosporales</taxon>
        <taxon>Massarineae</taxon>
        <taxon>Didymosphaeriaceae</taxon>
        <taxon>Paraphaeosphaeria</taxon>
    </lineage>
</organism>
<proteinExistence type="predicted"/>
<dbReference type="Proteomes" id="UP000756921">
    <property type="component" value="Unassembled WGS sequence"/>
</dbReference>
<evidence type="ECO:0008006" key="4">
    <source>
        <dbReference type="Google" id="ProtNLM"/>
    </source>
</evidence>
<dbReference type="AlphaFoldDB" id="A0A9P6G9M7"/>
<evidence type="ECO:0000256" key="1">
    <source>
        <dbReference type="SAM" id="MobiDB-lite"/>
    </source>
</evidence>
<feature type="compositionally biased region" description="Acidic residues" evidence="1">
    <location>
        <begin position="216"/>
        <end position="237"/>
    </location>
</feature>
<keyword evidence="3" id="KW-1185">Reference proteome</keyword>
<feature type="compositionally biased region" description="Low complexity" evidence="1">
    <location>
        <begin position="257"/>
        <end position="268"/>
    </location>
</feature>
<name>A0A9P6G9M7_9PLEO</name>
<feature type="region of interest" description="Disordered" evidence="1">
    <location>
        <begin position="195"/>
        <end position="268"/>
    </location>
</feature>
<gene>
    <name evidence="2" type="ORF">PMIN01_10474</name>
</gene>
<evidence type="ECO:0000313" key="2">
    <source>
        <dbReference type="EMBL" id="KAF9731457.1"/>
    </source>
</evidence>
<comment type="caution">
    <text evidence="2">The sequence shown here is derived from an EMBL/GenBank/DDBJ whole genome shotgun (WGS) entry which is preliminary data.</text>
</comment>
<feature type="compositionally biased region" description="Acidic residues" evidence="1">
    <location>
        <begin position="199"/>
        <end position="209"/>
    </location>
</feature>